<keyword evidence="5" id="KW-1185">Reference proteome</keyword>
<keyword evidence="1 2" id="KW-0597">Phosphoprotein</keyword>
<accession>A0ABZ2K2N2</accession>
<dbReference type="EMBL" id="CP089982">
    <property type="protein sequence ID" value="WXA92892.1"/>
    <property type="molecule type" value="Genomic_DNA"/>
</dbReference>
<dbReference type="InterPro" id="IPR001789">
    <property type="entry name" value="Sig_transdc_resp-reg_receiver"/>
</dbReference>
<dbReference type="SMART" id="SM00448">
    <property type="entry name" value="REC"/>
    <property type="match status" value="1"/>
</dbReference>
<evidence type="ECO:0000313" key="4">
    <source>
        <dbReference type="EMBL" id="WXA92892.1"/>
    </source>
</evidence>
<evidence type="ECO:0000259" key="3">
    <source>
        <dbReference type="PROSITE" id="PS50110"/>
    </source>
</evidence>
<evidence type="ECO:0000313" key="5">
    <source>
        <dbReference type="Proteomes" id="UP001379533"/>
    </source>
</evidence>
<dbReference type="Pfam" id="PF00072">
    <property type="entry name" value="Response_reg"/>
    <property type="match status" value="1"/>
</dbReference>
<dbReference type="InterPro" id="IPR011006">
    <property type="entry name" value="CheY-like_superfamily"/>
</dbReference>
<feature type="domain" description="Response regulatory" evidence="3">
    <location>
        <begin position="7"/>
        <end position="122"/>
    </location>
</feature>
<reference evidence="4 5" key="1">
    <citation type="submission" date="2021-12" db="EMBL/GenBank/DDBJ databases">
        <title>Discovery of the Pendulisporaceae a myxobacterial family with distinct sporulation behavior and unique specialized metabolism.</title>
        <authorList>
            <person name="Garcia R."/>
            <person name="Popoff A."/>
            <person name="Bader C.D."/>
            <person name="Loehr J."/>
            <person name="Walesch S."/>
            <person name="Walt C."/>
            <person name="Boldt J."/>
            <person name="Bunk B."/>
            <person name="Haeckl F.J.F.P.J."/>
            <person name="Gunesch A.P."/>
            <person name="Birkelbach J."/>
            <person name="Nuebel U."/>
            <person name="Pietschmann T."/>
            <person name="Bach T."/>
            <person name="Mueller R."/>
        </authorList>
    </citation>
    <scope>NUCLEOTIDE SEQUENCE [LARGE SCALE GENOMIC DNA]</scope>
    <source>
        <strain evidence="4 5">MSr12523</strain>
    </source>
</reference>
<gene>
    <name evidence="4" type="ORF">LZC95_41395</name>
</gene>
<dbReference type="PANTHER" id="PTHR44591">
    <property type="entry name" value="STRESS RESPONSE REGULATOR PROTEIN 1"/>
    <property type="match status" value="1"/>
</dbReference>
<sequence length="132" mass="14871">MKRKRPRLVVVDDDPTQLGLLERGLTIEGFEVETREGPIGLTNLIRTFRPAIVLVDVYIPTLRGDRIVELVRGVADPETKYFLISAYTESELRLRATGTNVHGWLSKSLSMSEIGRRLKDSLVEPARQAVAR</sequence>
<organism evidence="4 5">
    <name type="scientific">Pendulispora brunnea</name>
    <dbReference type="NCBI Taxonomy" id="2905690"/>
    <lineage>
        <taxon>Bacteria</taxon>
        <taxon>Pseudomonadati</taxon>
        <taxon>Myxococcota</taxon>
        <taxon>Myxococcia</taxon>
        <taxon>Myxococcales</taxon>
        <taxon>Sorangiineae</taxon>
        <taxon>Pendulisporaceae</taxon>
        <taxon>Pendulispora</taxon>
    </lineage>
</organism>
<dbReference type="PANTHER" id="PTHR44591:SF3">
    <property type="entry name" value="RESPONSE REGULATORY DOMAIN-CONTAINING PROTEIN"/>
    <property type="match status" value="1"/>
</dbReference>
<dbReference type="Gene3D" id="3.40.50.2300">
    <property type="match status" value="1"/>
</dbReference>
<dbReference type="SUPFAM" id="SSF52172">
    <property type="entry name" value="CheY-like"/>
    <property type="match status" value="1"/>
</dbReference>
<dbReference type="Proteomes" id="UP001379533">
    <property type="component" value="Chromosome"/>
</dbReference>
<feature type="modified residue" description="4-aspartylphosphate" evidence="2">
    <location>
        <position position="56"/>
    </location>
</feature>
<dbReference type="CDD" id="cd00156">
    <property type="entry name" value="REC"/>
    <property type="match status" value="1"/>
</dbReference>
<proteinExistence type="predicted"/>
<evidence type="ECO:0000256" key="2">
    <source>
        <dbReference type="PROSITE-ProRule" id="PRU00169"/>
    </source>
</evidence>
<name>A0ABZ2K2N2_9BACT</name>
<dbReference type="InterPro" id="IPR050595">
    <property type="entry name" value="Bact_response_regulator"/>
</dbReference>
<dbReference type="RefSeq" id="WP_394843491.1">
    <property type="nucleotide sequence ID" value="NZ_CP089982.1"/>
</dbReference>
<evidence type="ECO:0000256" key="1">
    <source>
        <dbReference type="ARBA" id="ARBA00022553"/>
    </source>
</evidence>
<dbReference type="PROSITE" id="PS50110">
    <property type="entry name" value="RESPONSE_REGULATORY"/>
    <property type="match status" value="1"/>
</dbReference>
<protein>
    <submittedName>
        <fullName evidence="4">Response regulator</fullName>
    </submittedName>
</protein>